<accession>A0A091CT87</accession>
<gene>
    <name evidence="1" type="ORF">H920_17496</name>
</gene>
<reference evidence="1 2" key="1">
    <citation type="submission" date="2013-11" db="EMBL/GenBank/DDBJ databases">
        <title>The Damaraland mole rat (Fukomys damarensis) genome and evolution of African mole rats.</title>
        <authorList>
            <person name="Gladyshev V.N."/>
            <person name="Fang X."/>
        </authorList>
    </citation>
    <scope>NUCLEOTIDE SEQUENCE [LARGE SCALE GENOMIC DNA]</scope>
    <source>
        <tissue evidence="1">Liver</tissue>
    </source>
</reference>
<name>A0A091CT87_FUKDA</name>
<evidence type="ECO:0000313" key="2">
    <source>
        <dbReference type="Proteomes" id="UP000028990"/>
    </source>
</evidence>
<evidence type="ECO:0000313" key="1">
    <source>
        <dbReference type="EMBL" id="KFO21143.1"/>
    </source>
</evidence>
<organism evidence="1 2">
    <name type="scientific">Fukomys damarensis</name>
    <name type="common">Damaraland mole rat</name>
    <name type="synonym">Cryptomys damarensis</name>
    <dbReference type="NCBI Taxonomy" id="885580"/>
    <lineage>
        <taxon>Eukaryota</taxon>
        <taxon>Metazoa</taxon>
        <taxon>Chordata</taxon>
        <taxon>Craniata</taxon>
        <taxon>Vertebrata</taxon>
        <taxon>Euteleostomi</taxon>
        <taxon>Mammalia</taxon>
        <taxon>Eutheria</taxon>
        <taxon>Euarchontoglires</taxon>
        <taxon>Glires</taxon>
        <taxon>Rodentia</taxon>
        <taxon>Hystricomorpha</taxon>
        <taxon>Bathyergidae</taxon>
        <taxon>Fukomys</taxon>
    </lineage>
</organism>
<proteinExistence type="predicted"/>
<keyword evidence="2" id="KW-1185">Reference proteome</keyword>
<protein>
    <submittedName>
        <fullName evidence="1">Uncharacterized protein</fullName>
    </submittedName>
</protein>
<dbReference type="EMBL" id="KN124472">
    <property type="protein sequence ID" value="KFO21143.1"/>
    <property type="molecule type" value="Genomic_DNA"/>
</dbReference>
<dbReference type="AlphaFoldDB" id="A0A091CT87"/>
<sequence>MPDVSITTALDHVSTIPGPEQIYRFSWDKGFLTGFEIKELDDPRKNDPVLPRGSVPIQSGAAASGGIVSIRFSCISFLETA</sequence>
<dbReference type="Proteomes" id="UP000028990">
    <property type="component" value="Unassembled WGS sequence"/>
</dbReference>